<evidence type="ECO:0000313" key="16">
    <source>
        <dbReference type="EMBL" id="AYE99798.1"/>
    </source>
</evidence>
<gene>
    <name evidence="16" type="ORF">PY32053_00100</name>
</gene>
<feature type="domain" description="DUF5927" evidence="15">
    <location>
        <begin position="279"/>
        <end position="562"/>
    </location>
</feature>
<evidence type="ECO:0000256" key="8">
    <source>
        <dbReference type="ARBA" id="ARBA00022968"/>
    </source>
</evidence>
<organism evidence="16 17">
    <name type="scientific">Paracoccus yeei</name>
    <dbReference type="NCBI Taxonomy" id="147645"/>
    <lineage>
        <taxon>Bacteria</taxon>
        <taxon>Pseudomonadati</taxon>
        <taxon>Pseudomonadota</taxon>
        <taxon>Alphaproteobacteria</taxon>
        <taxon>Rhodobacterales</taxon>
        <taxon>Paracoccaceae</taxon>
        <taxon>Paracoccus</taxon>
    </lineage>
</organism>
<keyword evidence="9" id="KW-1133">Transmembrane helix</keyword>
<evidence type="ECO:0000256" key="3">
    <source>
        <dbReference type="ARBA" id="ARBA00022676"/>
    </source>
</evidence>
<keyword evidence="12" id="KW-1015">Disulfide bond</keyword>
<evidence type="ECO:0000256" key="10">
    <source>
        <dbReference type="ARBA" id="ARBA00023034"/>
    </source>
</evidence>
<keyword evidence="6" id="KW-0479">Metal-binding</keyword>
<keyword evidence="10" id="KW-0333">Golgi apparatus</keyword>
<evidence type="ECO:0000256" key="13">
    <source>
        <dbReference type="ARBA" id="ARBA00023180"/>
    </source>
</evidence>
<evidence type="ECO:0000313" key="17">
    <source>
        <dbReference type="Proteomes" id="UP000272010"/>
    </source>
</evidence>
<dbReference type="EMBL" id="CP031078">
    <property type="protein sequence ID" value="AYE99798.1"/>
    <property type="molecule type" value="Genomic_DNA"/>
</dbReference>
<dbReference type="Pfam" id="PF19349">
    <property type="entry name" value="DUF5927"/>
    <property type="match status" value="1"/>
</dbReference>
<dbReference type="AlphaFoldDB" id="A0A386UHE2"/>
<keyword evidence="11" id="KW-0472">Membrane</keyword>
<keyword evidence="4 16" id="KW-0808">Transferase</keyword>
<protein>
    <recommendedName>
        <fullName evidence="14">Peptide O-xylosyltransferase</fullName>
    </recommendedName>
</protein>
<dbReference type="InterPro" id="IPR043538">
    <property type="entry name" value="XYLT"/>
</dbReference>
<evidence type="ECO:0000256" key="6">
    <source>
        <dbReference type="ARBA" id="ARBA00022723"/>
    </source>
</evidence>
<evidence type="ECO:0000256" key="7">
    <source>
        <dbReference type="ARBA" id="ARBA00022824"/>
    </source>
</evidence>
<sequence>MTGAADRTGAPGPVQLGVVMLCHNEMPTATRMARVWAEGGARVVIHVDADVSRDAFATLMTDLAGQDRIVVSPRYSCEWGMFSLVRATQDAAELLLERFPEVTHVLTVSGSCLPLRPVADLVAFLSRYPRRDFIESVTAEDVGWTVGGLNEERFTLRFPFAYRRHRRLFDRYVDFQRRWKIRRKIPEGLVPHLGSQWWCLTRQTLLAILQDPRRPEYDQYFNRVWIPDESYFQTLARLHSNRIESRSLTLSKFDDQGKPYIFYNDHCQMLEESRCFVARKIWPNATTLYAHFPRPAQGAPSAAEPQPERIDRVIGQAVARRRLGRPGLYMQSRYPLKDRENGKTSAAYAVMQGFTDIFPDFPDWLGQRLDADVHGHVMAQHGVEYAGQRRIGPGGLSDSAQLRDMDPRGFIANLIRVSPRMQVIQYSPRDQQNLNWLMATDPNARIFVITGAWAVPLLHSGMPFDDIRRVAAILQRTELAQIDVLNSVWLKARTRIWNLGDFCARPAGALQSVLRDLGGDPESAANLPAMRELAGMGRFLQRLRNAGLRPQLMGDFPVTDTLPTKDPA</sequence>
<name>A0A386UHE2_9RHOB</name>
<proteinExistence type="predicted"/>
<evidence type="ECO:0000256" key="14">
    <source>
        <dbReference type="ARBA" id="ARBA00042865"/>
    </source>
</evidence>
<evidence type="ECO:0000256" key="1">
    <source>
        <dbReference type="ARBA" id="ARBA00004323"/>
    </source>
</evidence>
<dbReference type="PANTHER" id="PTHR46025:SF3">
    <property type="entry name" value="XYLOSYLTRANSFERASE OXT"/>
    <property type="match status" value="1"/>
</dbReference>
<dbReference type="InterPro" id="IPR045971">
    <property type="entry name" value="DUF5927"/>
</dbReference>
<keyword evidence="5" id="KW-0812">Transmembrane</keyword>
<keyword evidence="8" id="KW-0735">Signal-anchor</keyword>
<dbReference type="GO" id="GO:0016020">
    <property type="term" value="C:membrane"/>
    <property type="evidence" value="ECO:0007669"/>
    <property type="project" value="InterPro"/>
</dbReference>
<dbReference type="InterPro" id="IPR003406">
    <property type="entry name" value="Glyco_trans_14"/>
</dbReference>
<dbReference type="GO" id="GO:0030158">
    <property type="term" value="F:protein xylosyltransferase activity"/>
    <property type="evidence" value="ECO:0007669"/>
    <property type="project" value="InterPro"/>
</dbReference>
<evidence type="ECO:0000256" key="12">
    <source>
        <dbReference type="ARBA" id="ARBA00023157"/>
    </source>
</evidence>
<evidence type="ECO:0000259" key="15">
    <source>
        <dbReference type="Pfam" id="PF19349"/>
    </source>
</evidence>
<dbReference type="Proteomes" id="UP000272010">
    <property type="component" value="Chromosome"/>
</dbReference>
<evidence type="ECO:0000256" key="5">
    <source>
        <dbReference type="ARBA" id="ARBA00022692"/>
    </source>
</evidence>
<reference evidence="17" key="1">
    <citation type="submission" date="2018-07" db="EMBL/GenBank/DDBJ databases">
        <title>Genome Structure of the Opportunistic Pathogen Paracoccus yeei (Alphaproteobacteria) and Identification of Putative Virulence Factors.</title>
        <authorList>
            <person name="Lasek R."/>
            <person name="Szuplewska M."/>
            <person name="Mitura M."/>
            <person name="Decewicz P."/>
            <person name="Chmielowska C."/>
            <person name="Pawlot A."/>
            <person name="Sentkowska D."/>
            <person name="Czarnecki J."/>
            <person name="Bartosik D."/>
        </authorList>
    </citation>
    <scope>NUCLEOTIDE SEQUENCE [LARGE SCALE GENOMIC DNA]</scope>
    <source>
        <strain evidence="17">CCUG 32053</strain>
    </source>
</reference>
<keyword evidence="3" id="KW-0328">Glycosyltransferase</keyword>
<dbReference type="GO" id="GO:0050650">
    <property type="term" value="P:chondroitin sulfate proteoglycan biosynthetic process"/>
    <property type="evidence" value="ECO:0007669"/>
    <property type="project" value="TreeGrafter"/>
</dbReference>
<dbReference type="RefSeq" id="WP_223850348.1">
    <property type="nucleotide sequence ID" value="NZ_CAJGAB010000002.1"/>
</dbReference>
<evidence type="ECO:0000256" key="2">
    <source>
        <dbReference type="ARBA" id="ARBA00004648"/>
    </source>
</evidence>
<comment type="subcellular location">
    <subcellularLocation>
        <location evidence="2">Endoplasmic reticulum membrane</location>
        <topology evidence="2">Single-pass type II membrane protein</topology>
    </subcellularLocation>
    <subcellularLocation>
        <location evidence="1">Golgi apparatus membrane</location>
        <topology evidence="1">Single-pass type II membrane protein</topology>
    </subcellularLocation>
</comment>
<evidence type="ECO:0000256" key="11">
    <source>
        <dbReference type="ARBA" id="ARBA00023136"/>
    </source>
</evidence>
<evidence type="ECO:0000256" key="9">
    <source>
        <dbReference type="ARBA" id="ARBA00022989"/>
    </source>
</evidence>
<dbReference type="GeneID" id="78897468"/>
<dbReference type="GO" id="GO:0015012">
    <property type="term" value="P:heparan sulfate proteoglycan biosynthetic process"/>
    <property type="evidence" value="ECO:0007669"/>
    <property type="project" value="TreeGrafter"/>
</dbReference>
<dbReference type="Pfam" id="PF02485">
    <property type="entry name" value="Branch"/>
    <property type="match status" value="1"/>
</dbReference>
<evidence type="ECO:0000256" key="4">
    <source>
        <dbReference type="ARBA" id="ARBA00022679"/>
    </source>
</evidence>
<dbReference type="PANTHER" id="PTHR46025">
    <property type="entry name" value="XYLOSYLTRANSFERASE OXT"/>
    <property type="match status" value="1"/>
</dbReference>
<keyword evidence="7" id="KW-0256">Endoplasmic reticulum</keyword>
<keyword evidence="13" id="KW-0325">Glycoprotein</keyword>
<dbReference type="GO" id="GO:0046872">
    <property type="term" value="F:metal ion binding"/>
    <property type="evidence" value="ECO:0007669"/>
    <property type="project" value="UniProtKB-KW"/>
</dbReference>
<accession>A0A386UHE2</accession>